<evidence type="ECO:0000313" key="1">
    <source>
        <dbReference type="EMBL" id="QDT43702.1"/>
    </source>
</evidence>
<dbReference type="AlphaFoldDB" id="A0A517RIL0"/>
<dbReference type="Proteomes" id="UP000317171">
    <property type="component" value="Chromosome"/>
</dbReference>
<sequence>MSLLLILYLGLSLLGCEKPVEQQHDVGSSPSVDLAQTKITEVERRPTELTHRVEGKPVSVTLRVPKSHVKPGETIELSVLFEIAPLWEIRTMDAQPADLATRLELDLPAGLQSTGKWLTPEPERSMSLDRHPAYMGKIEVRQKILVEQSAQPGEKRISCSVSYQACDEQRCLKPAAVKLQVSLVVEANK</sequence>
<dbReference type="EMBL" id="CP036269">
    <property type="protein sequence ID" value="QDT43702.1"/>
    <property type="molecule type" value="Genomic_DNA"/>
</dbReference>
<organism evidence="1 2">
    <name type="scientific">Gimesia alba</name>
    <dbReference type="NCBI Taxonomy" id="2527973"/>
    <lineage>
        <taxon>Bacteria</taxon>
        <taxon>Pseudomonadati</taxon>
        <taxon>Planctomycetota</taxon>
        <taxon>Planctomycetia</taxon>
        <taxon>Planctomycetales</taxon>
        <taxon>Planctomycetaceae</taxon>
        <taxon>Gimesia</taxon>
    </lineage>
</organism>
<evidence type="ECO:0008006" key="3">
    <source>
        <dbReference type="Google" id="ProtNLM"/>
    </source>
</evidence>
<name>A0A517RIL0_9PLAN</name>
<gene>
    <name evidence="1" type="ORF">Pan241w_38040</name>
</gene>
<evidence type="ECO:0000313" key="2">
    <source>
        <dbReference type="Proteomes" id="UP000317171"/>
    </source>
</evidence>
<dbReference type="KEGG" id="gaz:Pan241w_38040"/>
<proteinExistence type="predicted"/>
<reference evidence="1 2" key="1">
    <citation type="submission" date="2019-02" db="EMBL/GenBank/DDBJ databases">
        <title>Deep-cultivation of Planctomycetes and their phenomic and genomic characterization uncovers novel biology.</title>
        <authorList>
            <person name="Wiegand S."/>
            <person name="Jogler M."/>
            <person name="Boedeker C."/>
            <person name="Pinto D."/>
            <person name="Vollmers J."/>
            <person name="Rivas-Marin E."/>
            <person name="Kohn T."/>
            <person name="Peeters S.H."/>
            <person name="Heuer A."/>
            <person name="Rast P."/>
            <person name="Oberbeckmann S."/>
            <person name="Bunk B."/>
            <person name="Jeske O."/>
            <person name="Meyerdierks A."/>
            <person name="Storesund J.E."/>
            <person name="Kallscheuer N."/>
            <person name="Luecker S."/>
            <person name="Lage O.M."/>
            <person name="Pohl T."/>
            <person name="Merkel B.J."/>
            <person name="Hornburger P."/>
            <person name="Mueller R.-W."/>
            <person name="Bruemmer F."/>
            <person name="Labrenz M."/>
            <person name="Spormann A.M."/>
            <person name="Op den Camp H."/>
            <person name="Overmann J."/>
            <person name="Amann R."/>
            <person name="Jetten M.S.M."/>
            <person name="Mascher T."/>
            <person name="Medema M.H."/>
            <person name="Devos D.P."/>
            <person name="Kaster A.-K."/>
            <person name="Ovreas L."/>
            <person name="Rohde M."/>
            <person name="Galperin M.Y."/>
            <person name="Jogler C."/>
        </authorList>
    </citation>
    <scope>NUCLEOTIDE SEQUENCE [LARGE SCALE GENOMIC DNA]</scope>
    <source>
        <strain evidence="1 2">Pan241w</strain>
    </source>
</reference>
<keyword evidence="2" id="KW-1185">Reference proteome</keyword>
<protein>
    <recommendedName>
        <fullName evidence="3">Thiol:disulfide interchange protein DsbD N-terminal domain-containing protein</fullName>
    </recommendedName>
</protein>
<accession>A0A517RIL0</accession>